<organism evidence="1 2">
    <name type="scientific">Meloidogyne floridensis</name>
    <dbReference type="NCBI Taxonomy" id="298350"/>
    <lineage>
        <taxon>Eukaryota</taxon>
        <taxon>Metazoa</taxon>
        <taxon>Ecdysozoa</taxon>
        <taxon>Nematoda</taxon>
        <taxon>Chromadorea</taxon>
        <taxon>Rhabditida</taxon>
        <taxon>Tylenchina</taxon>
        <taxon>Tylenchomorpha</taxon>
        <taxon>Tylenchoidea</taxon>
        <taxon>Meloidogynidae</taxon>
        <taxon>Meloidogyninae</taxon>
        <taxon>Meloidogyne</taxon>
    </lineage>
</organism>
<sequence length="183" mass="21318">MPTLNPPPKLQIFLQGNDEPYIRLLRTNVSVKGHLTLDEINKIKKDNELREELNLLKKEFARKHQENHSNKKRSKDYLGSKQHDEIVKLISQNREKQLVTIGKLLEIHNYFAQRKSNGLIELLVVLKFKAMTLCYDQISQQYMPNFDFQHHGDNSQFSQYSSLQQGRNFYGTSGSGDQEGNKN</sequence>
<accession>A0A915NSV1</accession>
<name>A0A915NSV1_9BILA</name>
<protein>
    <submittedName>
        <fullName evidence="2">Uncharacterized protein</fullName>
    </submittedName>
</protein>
<proteinExistence type="predicted"/>
<reference evidence="2" key="1">
    <citation type="submission" date="2022-11" db="UniProtKB">
        <authorList>
            <consortium name="WormBaseParasite"/>
        </authorList>
    </citation>
    <scope>IDENTIFICATION</scope>
</reference>
<dbReference type="Proteomes" id="UP000887560">
    <property type="component" value="Unplaced"/>
</dbReference>
<evidence type="ECO:0000313" key="1">
    <source>
        <dbReference type="Proteomes" id="UP000887560"/>
    </source>
</evidence>
<dbReference type="AlphaFoldDB" id="A0A915NSV1"/>
<keyword evidence="1" id="KW-1185">Reference proteome</keyword>
<evidence type="ECO:0000313" key="2">
    <source>
        <dbReference type="WBParaSite" id="scf7180000419976.g4560"/>
    </source>
</evidence>
<dbReference type="WBParaSite" id="scf7180000419976.g4560">
    <property type="protein sequence ID" value="scf7180000419976.g4560"/>
    <property type="gene ID" value="scf7180000419976.g4560"/>
</dbReference>